<dbReference type="EMBL" id="CP051141">
    <property type="protein sequence ID" value="QIW99439.1"/>
    <property type="molecule type" value="Genomic_DNA"/>
</dbReference>
<protein>
    <recommendedName>
        <fullName evidence="6">Ketoreductase (KR) domain-containing protein</fullName>
    </recommendedName>
</protein>
<keyword evidence="2" id="KW-0521">NADP</keyword>
<name>A0A6H0XYE6_9PEZI</name>
<dbReference type="AlphaFoldDB" id="A0A6H0XYE6"/>
<dbReference type="OrthoDB" id="542013at2759"/>
<dbReference type="Gene3D" id="3.40.50.720">
    <property type="entry name" value="NAD(P)-binding Rossmann-like Domain"/>
    <property type="match status" value="1"/>
</dbReference>
<dbReference type="GO" id="GO:0016491">
    <property type="term" value="F:oxidoreductase activity"/>
    <property type="evidence" value="ECO:0007669"/>
    <property type="project" value="UniProtKB-KW"/>
</dbReference>
<sequence>MTLSWTLQFLYSQFFAKFPYPAYDFTDQTILVTGSNVGLALNQWQGMEAARHIARLGAAKVILGVRTISKGDAAAEDIANSCNVPRANLEVWQLDMGDTESIKSFAARAKTLKRLDGAILNAGVLSTKWTDHAGVESHLAINVLGTMLLTNLLLPTMEKSAAATGTHGRLAVVGSDIMYLADRKQLDVSGSILEALKDKSTAAQIGDRYALSKLLVFYSANDLAQRHPVSAKSGVILSVLTPGACHSDIFRDGKSFALQLGWATLARTTEVGARTLVFGVDPNLPVETHGRFLMDNRINYSRQILDNKLDERLSRKWIAELKQYLGSVAD</sequence>
<dbReference type="InterPro" id="IPR002347">
    <property type="entry name" value="SDR_fam"/>
</dbReference>
<dbReference type="PANTHER" id="PTHR24320:SF252">
    <property type="entry name" value="DEHYDROGENASE_REDUCTASE FAMILY PROTEIN, PUTATIVE (AFU_ORTHOLOGUE AFUA_3G08550)-RELATED"/>
    <property type="match status" value="1"/>
</dbReference>
<dbReference type="InterPro" id="IPR036291">
    <property type="entry name" value="NAD(P)-bd_dom_sf"/>
</dbReference>
<reference evidence="4 5" key="1">
    <citation type="journal article" date="2016" name="Sci. Rep.">
        <title>Peltaster fructicola genome reveals evolution from an invasive phytopathogen to an ectophytic parasite.</title>
        <authorList>
            <person name="Xu C."/>
            <person name="Chen H."/>
            <person name="Gleason M.L."/>
            <person name="Xu J.R."/>
            <person name="Liu H."/>
            <person name="Zhang R."/>
            <person name="Sun G."/>
        </authorList>
    </citation>
    <scope>NUCLEOTIDE SEQUENCE [LARGE SCALE GENOMIC DNA]</scope>
    <source>
        <strain evidence="4 5">LNHT1506</strain>
    </source>
</reference>
<evidence type="ECO:0000256" key="1">
    <source>
        <dbReference type="ARBA" id="ARBA00006484"/>
    </source>
</evidence>
<evidence type="ECO:0008006" key="6">
    <source>
        <dbReference type="Google" id="ProtNLM"/>
    </source>
</evidence>
<keyword evidence="5" id="KW-1185">Reference proteome</keyword>
<evidence type="ECO:0000313" key="5">
    <source>
        <dbReference type="Proteomes" id="UP000503462"/>
    </source>
</evidence>
<keyword evidence="3" id="KW-0560">Oxidoreductase</keyword>
<gene>
    <name evidence="4" type="ORF">AMS68_004957</name>
</gene>
<evidence type="ECO:0000256" key="3">
    <source>
        <dbReference type="ARBA" id="ARBA00023002"/>
    </source>
</evidence>
<dbReference type="SUPFAM" id="SSF51735">
    <property type="entry name" value="NAD(P)-binding Rossmann-fold domains"/>
    <property type="match status" value="1"/>
</dbReference>
<dbReference type="Proteomes" id="UP000503462">
    <property type="component" value="Chromosome 3"/>
</dbReference>
<evidence type="ECO:0000313" key="4">
    <source>
        <dbReference type="EMBL" id="QIW99439.1"/>
    </source>
</evidence>
<evidence type="ECO:0000256" key="2">
    <source>
        <dbReference type="ARBA" id="ARBA00022857"/>
    </source>
</evidence>
<comment type="similarity">
    <text evidence="1">Belongs to the short-chain dehydrogenases/reductases (SDR) family.</text>
</comment>
<dbReference type="Pfam" id="PF00106">
    <property type="entry name" value="adh_short"/>
    <property type="match status" value="1"/>
</dbReference>
<accession>A0A6H0XYE6</accession>
<dbReference type="PANTHER" id="PTHR24320">
    <property type="entry name" value="RETINOL DEHYDROGENASE"/>
    <property type="match status" value="1"/>
</dbReference>
<proteinExistence type="inferred from homology"/>
<organism evidence="4 5">
    <name type="scientific">Peltaster fructicola</name>
    <dbReference type="NCBI Taxonomy" id="286661"/>
    <lineage>
        <taxon>Eukaryota</taxon>
        <taxon>Fungi</taxon>
        <taxon>Dikarya</taxon>
        <taxon>Ascomycota</taxon>
        <taxon>Pezizomycotina</taxon>
        <taxon>Dothideomycetes</taxon>
        <taxon>Dothideomycetes incertae sedis</taxon>
        <taxon>Peltaster</taxon>
    </lineage>
</organism>